<evidence type="ECO:0000256" key="7">
    <source>
        <dbReference type="ARBA" id="ARBA00022630"/>
    </source>
</evidence>
<dbReference type="InterPro" id="IPR012349">
    <property type="entry name" value="Split_barrel_FMN-bd"/>
</dbReference>
<dbReference type="PANTHER" id="PTHR10851:SF4">
    <property type="entry name" value="PYRIDOXAL 5'-PHOSPHATE SYNTHASE"/>
    <property type="match status" value="1"/>
</dbReference>
<dbReference type="PANTHER" id="PTHR10851">
    <property type="entry name" value="PYRIDOXINE-5-PHOSPHATE OXIDASE"/>
    <property type="match status" value="1"/>
</dbReference>
<dbReference type="Pfam" id="PF01243">
    <property type="entry name" value="PNPOx_N"/>
    <property type="match status" value="1"/>
</dbReference>
<evidence type="ECO:0000256" key="6">
    <source>
        <dbReference type="ARBA" id="ARBA00012801"/>
    </source>
</evidence>
<evidence type="ECO:0000313" key="11">
    <source>
        <dbReference type="Proteomes" id="UP000504618"/>
    </source>
</evidence>
<accession>A0A6J1PKJ6</accession>
<dbReference type="Gene3D" id="2.30.110.10">
    <property type="entry name" value="Electron Transport, Fmn-binding Protein, Chain A"/>
    <property type="match status" value="1"/>
</dbReference>
<dbReference type="RefSeq" id="XP_024870164.1">
    <property type="nucleotide sequence ID" value="XM_025014396.1"/>
</dbReference>
<comment type="similarity">
    <text evidence="5">Belongs to the pyridoxamine 5'-phosphate oxidase family.</text>
</comment>
<name>A0A6J1PKJ6_9HYME</name>
<comment type="pathway">
    <text evidence="4">Cofactor metabolism; pyridoxal 5'-phosphate salvage; pyridoxal 5'-phosphate from pyridoxine 5'-phosphate: step 1/1.</text>
</comment>
<evidence type="ECO:0000256" key="4">
    <source>
        <dbReference type="ARBA" id="ARBA00005037"/>
    </source>
</evidence>
<comment type="function">
    <text evidence="2">Catalyzes the oxidation of either pyridoxine 5'-phosphate (PNP) or pyridoxamine 5'-phosphate (PMP) into pyridoxal 5'-phosphate (PLP).</text>
</comment>
<reference evidence="12" key="1">
    <citation type="submission" date="2025-08" db="UniProtKB">
        <authorList>
            <consortium name="RefSeq"/>
        </authorList>
    </citation>
    <scope>IDENTIFICATION</scope>
    <source>
        <tissue evidence="12">Whole body</tissue>
    </source>
</reference>
<evidence type="ECO:0000259" key="10">
    <source>
        <dbReference type="Pfam" id="PF01243"/>
    </source>
</evidence>
<dbReference type="GO" id="GO:0004733">
    <property type="term" value="F:pyridoxamine phosphate oxidase activity"/>
    <property type="evidence" value="ECO:0007669"/>
    <property type="project" value="UniProtKB-EC"/>
</dbReference>
<evidence type="ECO:0000256" key="9">
    <source>
        <dbReference type="ARBA" id="ARBA00023002"/>
    </source>
</evidence>
<comment type="pathway">
    <text evidence="3">Cofactor metabolism; pyridoxal 5'-phosphate salvage; pyridoxal 5'-phosphate from pyridoxamine 5'-phosphate: step 1/1.</text>
</comment>
<keyword evidence="8" id="KW-0288">FMN</keyword>
<feature type="domain" description="Pyridoxamine 5'-phosphate oxidase N-terminal" evidence="10">
    <location>
        <begin position="45"/>
        <end position="127"/>
    </location>
</feature>
<evidence type="ECO:0000256" key="1">
    <source>
        <dbReference type="ARBA" id="ARBA00001917"/>
    </source>
</evidence>
<gene>
    <name evidence="12" type="primary">LOC112453574</name>
</gene>
<comment type="cofactor">
    <cofactor evidence="1">
        <name>FMN</name>
        <dbReference type="ChEBI" id="CHEBI:58210"/>
    </cofactor>
</comment>
<evidence type="ECO:0000313" key="12">
    <source>
        <dbReference type="RefSeq" id="XP_024870164.1"/>
    </source>
</evidence>
<evidence type="ECO:0000256" key="2">
    <source>
        <dbReference type="ARBA" id="ARBA00003691"/>
    </source>
</evidence>
<evidence type="ECO:0000256" key="3">
    <source>
        <dbReference type="ARBA" id="ARBA00004738"/>
    </source>
</evidence>
<keyword evidence="9" id="KW-0560">Oxidoreductase</keyword>
<dbReference type="EC" id="1.4.3.5" evidence="6"/>
<dbReference type="InterPro" id="IPR000659">
    <property type="entry name" value="Pyridox_Oxase"/>
</dbReference>
<dbReference type="GO" id="GO:0010181">
    <property type="term" value="F:FMN binding"/>
    <property type="evidence" value="ECO:0007669"/>
    <property type="project" value="InterPro"/>
</dbReference>
<keyword evidence="7" id="KW-0285">Flavoprotein</keyword>
<keyword evidence="11" id="KW-1185">Reference proteome</keyword>
<dbReference type="AlphaFoldDB" id="A0A6J1PKJ6"/>
<organism evidence="11 12">
    <name type="scientific">Temnothorax curvispinosus</name>
    <dbReference type="NCBI Taxonomy" id="300111"/>
    <lineage>
        <taxon>Eukaryota</taxon>
        <taxon>Metazoa</taxon>
        <taxon>Ecdysozoa</taxon>
        <taxon>Arthropoda</taxon>
        <taxon>Hexapoda</taxon>
        <taxon>Insecta</taxon>
        <taxon>Pterygota</taxon>
        <taxon>Neoptera</taxon>
        <taxon>Endopterygota</taxon>
        <taxon>Hymenoptera</taxon>
        <taxon>Apocrita</taxon>
        <taxon>Aculeata</taxon>
        <taxon>Formicoidea</taxon>
        <taxon>Formicidae</taxon>
        <taxon>Myrmicinae</taxon>
        <taxon>Temnothorax</taxon>
    </lineage>
</organism>
<dbReference type="InterPro" id="IPR011576">
    <property type="entry name" value="Pyridox_Oxase_N"/>
</dbReference>
<proteinExistence type="inferred from homology"/>
<dbReference type="PIRSF" id="PIRSF000190">
    <property type="entry name" value="Pyd_amn-ph_oxd"/>
    <property type="match status" value="1"/>
</dbReference>
<protein>
    <recommendedName>
        <fullName evidence="6">pyridoxal 5'-phosphate synthase</fullName>
        <ecNumber evidence="6">1.4.3.5</ecNumber>
    </recommendedName>
</protein>
<dbReference type="Proteomes" id="UP000504618">
    <property type="component" value="Unplaced"/>
</dbReference>
<sequence length="222" mass="26366">MMNLMEMATTGKYVGLAKICPEDNPVDLFRIWRDEAIRFQTGLVDVCCLATVSSPNCKVSSRNMMLREFDNDGFVIMTDARSRKVKDMDCNSYTAMCFLWNYKNDFKHHVLRQVRIEGSMKKLERPACQLIYEREPLHCKIRTYLCHQDQPANWDDLNRRYNEILVQAYKGDDLPMPDHVVAYKLSPKMMEFYHSWDQLIADRIHYKKDESKNRWDYQRIAA</sequence>
<evidence type="ECO:0000256" key="8">
    <source>
        <dbReference type="ARBA" id="ARBA00022643"/>
    </source>
</evidence>
<dbReference type="SUPFAM" id="SSF50475">
    <property type="entry name" value="FMN-binding split barrel"/>
    <property type="match status" value="1"/>
</dbReference>
<dbReference type="GO" id="GO:0008615">
    <property type="term" value="P:pyridoxine biosynthetic process"/>
    <property type="evidence" value="ECO:0007669"/>
    <property type="project" value="InterPro"/>
</dbReference>
<dbReference type="GeneID" id="112453574"/>
<dbReference type="UniPathway" id="UPA01068">
    <property type="reaction ID" value="UER00304"/>
</dbReference>
<evidence type="ECO:0000256" key="5">
    <source>
        <dbReference type="ARBA" id="ARBA00007301"/>
    </source>
</evidence>
<dbReference type="OrthoDB" id="303614at2759"/>